<gene>
    <name evidence="3" type="ORF">N5J77_17145</name>
</gene>
<reference evidence="3" key="1">
    <citation type="submission" date="2022-09" db="EMBL/GenBank/DDBJ databases">
        <title>Intensive care unit water sources are persistently colonized with multi-drug resistant bacteria and are the site of extensive horizontal gene transfer of antibiotic resistance genes.</title>
        <authorList>
            <person name="Diorio-Toth L."/>
        </authorList>
    </citation>
    <scope>NUCLEOTIDE SEQUENCE</scope>
    <source>
        <strain evidence="3">GD03659</strain>
    </source>
</reference>
<dbReference type="InterPro" id="IPR036291">
    <property type="entry name" value="NAD(P)-bd_dom_sf"/>
</dbReference>
<protein>
    <submittedName>
        <fullName evidence="3">NADP-dependent oxidoreductase</fullName>
    </submittedName>
</protein>
<dbReference type="InterPro" id="IPR020843">
    <property type="entry name" value="ER"/>
</dbReference>
<dbReference type="SUPFAM" id="SSF50129">
    <property type="entry name" value="GroES-like"/>
    <property type="match status" value="1"/>
</dbReference>
<organism evidence="3 4">
    <name type="scientific">Sphingobium yanoikuyae</name>
    <name type="common">Sphingomonas yanoikuyae</name>
    <dbReference type="NCBI Taxonomy" id="13690"/>
    <lineage>
        <taxon>Bacteria</taxon>
        <taxon>Pseudomonadati</taxon>
        <taxon>Pseudomonadota</taxon>
        <taxon>Alphaproteobacteria</taxon>
        <taxon>Sphingomonadales</taxon>
        <taxon>Sphingomonadaceae</taxon>
        <taxon>Sphingobium</taxon>
    </lineage>
</organism>
<dbReference type="Gene3D" id="3.90.180.10">
    <property type="entry name" value="Medium-chain alcohol dehydrogenases, catalytic domain"/>
    <property type="match status" value="1"/>
</dbReference>
<feature type="domain" description="Enoyl reductase (ER)" evidence="2">
    <location>
        <begin position="18"/>
        <end position="330"/>
    </location>
</feature>
<dbReference type="PANTHER" id="PTHR43205:SF7">
    <property type="entry name" value="PROSTAGLANDIN REDUCTASE 1"/>
    <property type="match status" value="1"/>
</dbReference>
<accession>A0AA42WZ62</accession>
<dbReference type="Pfam" id="PF16884">
    <property type="entry name" value="ADH_N_2"/>
    <property type="match status" value="1"/>
</dbReference>
<dbReference type="InterPro" id="IPR011032">
    <property type="entry name" value="GroES-like_sf"/>
</dbReference>
<dbReference type="EMBL" id="JAOCKX010000025">
    <property type="protein sequence ID" value="MDH2132857.1"/>
    <property type="molecule type" value="Genomic_DNA"/>
</dbReference>
<evidence type="ECO:0000259" key="2">
    <source>
        <dbReference type="SMART" id="SM00829"/>
    </source>
</evidence>
<evidence type="ECO:0000313" key="4">
    <source>
        <dbReference type="Proteomes" id="UP001162318"/>
    </source>
</evidence>
<dbReference type="CDD" id="cd05288">
    <property type="entry name" value="PGDH"/>
    <property type="match status" value="1"/>
</dbReference>
<dbReference type="RefSeq" id="WP_279729301.1">
    <property type="nucleotide sequence ID" value="NZ_JAOCKX010000025.1"/>
</dbReference>
<evidence type="ECO:0000256" key="1">
    <source>
        <dbReference type="ARBA" id="ARBA00023002"/>
    </source>
</evidence>
<name>A0AA42WZ62_SPHYA</name>
<evidence type="ECO:0000313" key="3">
    <source>
        <dbReference type="EMBL" id="MDH2132857.1"/>
    </source>
</evidence>
<dbReference type="InterPro" id="IPR041694">
    <property type="entry name" value="ADH_N_2"/>
</dbReference>
<sequence>MTDLNRQVLLTSRPAGIAQAENFAIGHAPIQQPAPGQILVRNHYLSIEPAMRGWIADTGNYAAPVAIGSVMRSLASGEVVASAHPHYAVGEYVSGWFGWQNYACVAADQVVQRTTVAEMRASLGILGINGMTAYLALTLVGQPRAGETIAVSTAAGAVGSAVGQIARILGCRTIGIAGGPTKVRRCVEEYGYDHIVDYHAGNVGAAIAEHAPEGIDIYFDNVAGAISDSVLPHLAQRGRVIVCGTASIDRWDPWPMGPRVERHLLVKRARMEGFVIFDHLDRYAEATAQLRTWIAQGHLTWREDILEGIEACPDALAGLYRGENDGKRLIRLV</sequence>
<dbReference type="SUPFAM" id="SSF51735">
    <property type="entry name" value="NAD(P)-binding Rossmann-fold domains"/>
    <property type="match status" value="1"/>
</dbReference>
<dbReference type="AlphaFoldDB" id="A0AA42WZ62"/>
<dbReference type="Pfam" id="PF00107">
    <property type="entry name" value="ADH_zinc_N"/>
    <property type="match status" value="1"/>
</dbReference>
<dbReference type="PANTHER" id="PTHR43205">
    <property type="entry name" value="PROSTAGLANDIN REDUCTASE"/>
    <property type="match status" value="1"/>
</dbReference>
<proteinExistence type="predicted"/>
<dbReference type="Gene3D" id="3.40.50.720">
    <property type="entry name" value="NAD(P)-binding Rossmann-like Domain"/>
    <property type="match status" value="1"/>
</dbReference>
<dbReference type="SMART" id="SM00829">
    <property type="entry name" value="PKS_ER"/>
    <property type="match status" value="1"/>
</dbReference>
<comment type="caution">
    <text evidence="3">The sequence shown here is derived from an EMBL/GenBank/DDBJ whole genome shotgun (WGS) entry which is preliminary data.</text>
</comment>
<dbReference type="InterPro" id="IPR045010">
    <property type="entry name" value="MDR_fam"/>
</dbReference>
<dbReference type="InterPro" id="IPR013149">
    <property type="entry name" value="ADH-like_C"/>
</dbReference>
<dbReference type="Proteomes" id="UP001162318">
    <property type="component" value="Unassembled WGS sequence"/>
</dbReference>
<dbReference type="FunFam" id="3.40.50.720:FF:000121">
    <property type="entry name" value="Prostaglandin reductase 2"/>
    <property type="match status" value="1"/>
</dbReference>
<keyword evidence="1" id="KW-0560">Oxidoreductase</keyword>
<dbReference type="GO" id="GO:0016628">
    <property type="term" value="F:oxidoreductase activity, acting on the CH-CH group of donors, NAD or NADP as acceptor"/>
    <property type="evidence" value="ECO:0007669"/>
    <property type="project" value="InterPro"/>
</dbReference>